<keyword evidence="3" id="KW-1185">Reference proteome</keyword>
<keyword evidence="1" id="KW-0472">Membrane</keyword>
<keyword evidence="1" id="KW-0812">Transmembrane</keyword>
<evidence type="ECO:0000313" key="2">
    <source>
        <dbReference type="EMBL" id="AOZ05851.1"/>
    </source>
</evidence>
<protein>
    <submittedName>
        <fullName evidence="2">Uncharacterized protein</fullName>
    </submittedName>
</protein>
<feature type="transmembrane region" description="Helical" evidence="1">
    <location>
        <begin position="24"/>
        <end position="43"/>
    </location>
</feature>
<organism evidence="2 3">
    <name type="scientific">Cupriavidus malaysiensis</name>
    <dbReference type="NCBI Taxonomy" id="367825"/>
    <lineage>
        <taxon>Bacteria</taxon>
        <taxon>Pseudomonadati</taxon>
        <taxon>Pseudomonadota</taxon>
        <taxon>Betaproteobacteria</taxon>
        <taxon>Burkholderiales</taxon>
        <taxon>Burkholderiaceae</taxon>
        <taxon>Cupriavidus</taxon>
    </lineage>
</organism>
<reference evidence="2 3" key="1">
    <citation type="submission" date="2016-10" db="EMBL/GenBank/DDBJ databases">
        <title>Complete genome sequences of three Cupriavidus strains isolated from various Malaysian environments.</title>
        <authorList>
            <person name="Abdullah A.A.-A."/>
            <person name="Shafie N.A.H."/>
            <person name="Lau N.S."/>
        </authorList>
    </citation>
    <scope>NUCLEOTIDE SEQUENCE [LARGE SCALE GENOMIC DNA]</scope>
    <source>
        <strain evidence="2 3">USMAA1020</strain>
    </source>
</reference>
<dbReference type="EMBL" id="CP017754">
    <property type="protein sequence ID" value="AOZ05851.1"/>
    <property type="molecule type" value="Genomic_DNA"/>
</dbReference>
<evidence type="ECO:0000313" key="3">
    <source>
        <dbReference type="Proteomes" id="UP000177515"/>
    </source>
</evidence>
<dbReference type="Proteomes" id="UP000177515">
    <property type="component" value="Chromosome 1"/>
</dbReference>
<evidence type="ECO:0000256" key="1">
    <source>
        <dbReference type="SAM" id="Phobius"/>
    </source>
</evidence>
<keyword evidence="1" id="KW-1133">Transmembrane helix</keyword>
<sequence length="238" mass="27332">MIAWLSHTWTAVMSFIEHLTEGELRLLAGAVPVVTVLISVFAITRPLRYQKSAALLDQAVRALERAYNALTVDGTQTAPVPPNRLNWLTAARNLETYKALKREIGVKVHRRIADDHEEHWRNLFYLALQGDAYHQPTYYREPVAVPRAQRTGGIEPHSAVIVHAFAKWPDGRPDPVAQADFERIFEETDPRPGNIGLRIFLEAPESGTPFRFRNLPAPYPKRAWWRRCLRTLRLSKRR</sequence>
<gene>
    <name evidence="2" type="ORF">BKK80_08505</name>
</gene>
<proteinExistence type="predicted"/>
<name>A0A1D9I172_9BURK</name>
<dbReference type="RefSeq" id="WP_071068907.1">
    <property type="nucleotide sequence ID" value="NZ_CP017754.1"/>
</dbReference>
<accession>A0A1D9I172</accession>